<protein>
    <submittedName>
        <fullName evidence="1">Uncharacterized protein</fullName>
    </submittedName>
</protein>
<name>A0ABY6K6D6_9ARAC</name>
<proteinExistence type="predicted"/>
<evidence type="ECO:0000313" key="1">
    <source>
        <dbReference type="EMBL" id="UYV64117.1"/>
    </source>
</evidence>
<gene>
    <name evidence="1" type="ORF">LAZ67_2006614</name>
</gene>
<organism evidence="1 2">
    <name type="scientific">Cordylochernes scorpioides</name>
    <dbReference type="NCBI Taxonomy" id="51811"/>
    <lineage>
        <taxon>Eukaryota</taxon>
        <taxon>Metazoa</taxon>
        <taxon>Ecdysozoa</taxon>
        <taxon>Arthropoda</taxon>
        <taxon>Chelicerata</taxon>
        <taxon>Arachnida</taxon>
        <taxon>Pseudoscorpiones</taxon>
        <taxon>Cheliferoidea</taxon>
        <taxon>Chernetidae</taxon>
        <taxon>Cordylochernes</taxon>
    </lineage>
</organism>
<dbReference type="Proteomes" id="UP001235939">
    <property type="component" value="Chromosome 02"/>
</dbReference>
<keyword evidence="2" id="KW-1185">Reference proteome</keyword>
<reference evidence="1 2" key="1">
    <citation type="submission" date="2022-01" db="EMBL/GenBank/DDBJ databases">
        <title>A chromosomal length assembly of Cordylochernes scorpioides.</title>
        <authorList>
            <person name="Zeh D."/>
            <person name="Zeh J."/>
        </authorList>
    </citation>
    <scope>NUCLEOTIDE SEQUENCE [LARGE SCALE GENOMIC DNA]</scope>
    <source>
        <strain evidence="1">IN4F17</strain>
        <tissue evidence="1">Whole Body</tissue>
    </source>
</reference>
<sequence>MIMLVHMLQHPLKRTQKHSNGKSFPTRRIAQTLLLPIIISSDQCNMAWLTSTSPTTMNSGKAQRVEARSNFEGLEKAPGSGVTRDVVRTWLGPVGAVAVETSQVLQVLTPESWLVGKRTGSGPG</sequence>
<evidence type="ECO:0000313" key="2">
    <source>
        <dbReference type="Proteomes" id="UP001235939"/>
    </source>
</evidence>
<accession>A0ABY6K6D6</accession>
<dbReference type="EMBL" id="CP092864">
    <property type="protein sequence ID" value="UYV64117.1"/>
    <property type="molecule type" value="Genomic_DNA"/>
</dbReference>